<dbReference type="InterPro" id="IPR023415">
    <property type="entry name" value="LDLR_class-A_CS"/>
</dbReference>
<evidence type="ECO:0000256" key="3">
    <source>
        <dbReference type="SAM" id="Coils"/>
    </source>
</evidence>
<dbReference type="SMART" id="SM00192">
    <property type="entry name" value="LDLa"/>
    <property type="match status" value="1"/>
</dbReference>
<accession>A0A8S4N732</accession>
<name>A0A8S4N732_OWEFU</name>
<feature type="non-terminal residue" evidence="5">
    <location>
        <position position="1"/>
    </location>
</feature>
<dbReference type="Gene3D" id="2.40.128.620">
    <property type="match status" value="1"/>
</dbReference>
<dbReference type="EMBL" id="CAIIXF020000002">
    <property type="protein sequence ID" value="CAH1776740.1"/>
    <property type="molecule type" value="Genomic_DNA"/>
</dbReference>
<proteinExistence type="predicted"/>
<dbReference type="OrthoDB" id="6239681at2759"/>
<organism evidence="5 6">
    <name type="scientific">Owenia fusiformis</name>
    <name type="common">Polychaete worm</name>
    <dbReference type="NCBI Taxonomy" id="6347"/>
    <lineage>
        <taxon>Eukaryota</taxon>
        <taxon>Metazoa</taxon>
        <taxon>Spiralia</taxon>
        <taxon>Lophotrochozoa</taxon>
        <taxon>Annelida</taxon>
        <taxon>Polychaeta</taxon>
        <taxon>Sedentaria</taxon>
        <taxon>Canalipalpata</taxon>
        <taxon>Sabellida</taxon>
        <taxon>Oweniida</taxon>
        <taxon>Oweniidae</taxon>
        <taxon>Owenia</taxon>
    </lineage>
</organism>
<reference evidence="5" key="1">
    <citation type="submission" date="2022-03" db="EMBL/GenBank/DDBJ databases">
        <authorList>
            <person name="Martin C."/>
        </authorList>
    </citation>
    <scope>NUCLEOTIDE SEQUENCE</scope>
</reference>
<protein>
    <recommendedName>
        <fullName evidence="7">Hemoglobin linker chain</fullName>
    </recommendedName>
</protein>
<feature type="coiled-coil region" evidence="3">
    <location>
        <begin position="46"/>
        <end position="73"/>
    </location>
</feature>
<evidence type="ECO:0000256" key="1">
    <source>
        <dbReference type="ARBA" id="ARBA00023157"/>
    </source>
</evidence>
<evidence type="ECO:0000313" key="5">
    <source>
        <dbReference type="EMBL" id="CAH1776740.1"/>
    </source>
</evidence>
<feature type="signal peptide" evidence="4">
    <location>
        <begin position="1"/>
        <end position="23"/>
    </location>
</feature>
<feature type="chain" id="PRO_5035890857" description="Hemoglobin linker chain" evidence="4">
    <location>
        <begin position="24"/>
        <end position="266"/>
    </location>
</feature>
<comment type="caution">
    <text evidence="5">The sequence shown here is derived from an EMBL/GenBank/DDBJ whole genome shotgun (WGS) entry which is preliminary data.</text>
</comment>
<dbReference type="SUPFAM" id="SSF57424">
    <property type="entry name" value="LDL receptor-like module"/>
    <property type="match status" value="1"/>
</dbReference>
<dbReference type="Pfam" id="PF00057">
    <property type="entry name" value="Ldl_recept_a"/>
    <property type="match status" value="1"/>
</dbReference>
<dbReference type="PROSITE" id="PS01209">
    <property type="entry name" value="LDLRA_1"/>
    <property type="match status" value="1"/>
</dbReference>
<keyword evidence="6" id="KW-1185">Reference proteome</keyword>
<dbReference type="PROSITE" id="PS50068">
    <property type="entry name" value="LDLRA_2"/>
    <property type="match status" value="1"/>
</dbReference>
<keyword evidence="4" id="KW-0732">Signal</keyword>
<evidence type="ECO:0000313" key="6">
    <source>
        <dbReference type="Proteomes" id="UP000749559"/>
    </source>
</evidence>
<sequence>SLDIMNVHTCSILLYWAVVIVKGDYCDCKLSVGRQQSSHNYLPERLDSQEKLLDSLEKRHQRLQDENALKLQRLGSSKSTAEGLTETVYYKLSDTCPEGFLRCLESSECIHGLQGCDGVIDCLDGSDEDPYICINPWKLGFKSQCIVPTGQTFFPDGSAVHLLVDVTKVIEAEWLPQAVKLEGSIQYVFNETDGIQKSGALKLSSTYFTASGIFYTMGIDDEYDIKLVGKTAYFLGSFRSYVSIYDGVKYENLCGGCYFNSVNAKT</sequence>
<dbReference type="InterPro" id="IPR036055">
    <property type="entry name" value="LDL_receptor-like_sf"/>
</dbReference>
<comment type="caution">
    <text evidence="2">Lacks conserved residue(s) required for the propagation of feature annotation.</text>
</comment>
<dbReference type="InterPro" id="IPR002172">
    <property type="entry name" value="LDrepeatLR_classA_rpt"/>
</dbReference>
<dbReference type="CDD" id="cd00112">
    <property type="entry name" value="LDLa"/>
    <property type="match status" value="1"/>
</dbReference>
<dbReference type="AlphaFoldDB" id="A0A8S4N732"/>
<gene>
    <name evidence="5" type="ORF">OFUS_LOCUS3887</name>
</gene>
<dbReference type="Proteomes" id="UP000749559">
    <property type="component" value="Unassembled WGS sequence"/>
</dbReference>
<keyword evidence="1" id="KW-1015">Disulfide bond</keyword>
<evidence type="ECO:0008006" key="7">
    <source>
        <dbReference type="Google" id="ProtNLM"/>
    </source>
</evidence>
<keyword evidence="3" id="KW-0175">Coiled coil</keyword>
<evidence type="ECO:0000256" key="4">
    <source>
        <dbReference type="SAM" id="SignalP"/>
    </source>
</evidence>
<evidence type="ECO:0000256" key="2">
    <source>
        <dbReference type="PROSITE-ProRule" id="PRU00124"/>
    </source>
</evidence>